<dbReference type="GO" id="GO:0070403">
    <property type="term" value="F:NAD+ binding"/>
    <property type="evidence" value="ECO:0007669"/>
    <property type="project" value="InterPro"/>
</dbReference>
<dbReference type="Gene3D" id="3.40.50.1220">
    <property type="entry name" value="TPP-binding domain"/>
    <property type="match status" value="1"/>
</dbReference>
<evidence type="ECO:0000256" key="2">
    <source>
        <dbReference type="ARBA" id="ARBA00022679"/>
    </source>
</evidence>
<feature type="compositionally biased region" description="Basic and acidic residues" evidence="5">
    <location>
        <begin position="1"/>
        <end position="12"/>
    </location>
</feature>
<reference evidence="7" key="1">
    <citation type="submission" date="2014-02" db="EMBL/GenBank/DDBJ databases">
        <title>Expanding our view of genomic diversity in Candidatus Accumulibacter clades.</title>
        <authorList>
            <person name="Skennerton C.T."/>
            <person name="Barr J.J."/>
            <person name="Slater F.R."/>
            <person name="Bond P.L."/>
            <person name="Tyson G.W."/>
        </authorList>
    </citation>
    <scope>NUCLEOTIDE SEQUENCE [LARGE SCALE GENOMIC DNA]</scope>
</reference>
<dbReference type="EC" id="2.3.1.286" evidence="1"/>
<evidence type="ECO:0000256" key="5">
    <source>
        <dbReference type="SAM" id="MobiDB-lite"/>
    </source>
</evidence>
<evidence type="ECO:0000256" key="1">
    <source>
        <dbReference type="ARBA" id="ARBA00012928"/>
    </source>
</evidence>
<dbReference type="PROSITE" id="PS50305">
    <property type="entry name" value="SIRTUIN"/>
    <property type="match status" value="1"/>
</dbReference>
<feature type="binding site" evidence="4">
    <location>
        <position position="158"/>
    </location>
    <ligand>
        <name>Zn(2+)</name>
        <dbReference type="ChEBI" id="CHEBI:29105"/>
    </ligand>
</feature>
<dbReference type="GO" id="GO:0046872">
    <property type="term" value="F:metal ion binding"/>
    <property type="evidence" value="ECO:0007669"/>
    <property type="project" value="UniProtKB-KW"/>
</dbReference>
<proteinExistence type="predicted"/>
<dbReference type="InterPro" id="IPR050134">
    <property type="entry name" value="NAD-dep_sirtuin_deacylases"/>
</dbReference>
<keyword evidence="4" id="KW-0862">Zinc</keyword>
<evidence type="ECO:0000256" key="3">
    <source>
        <dbReference type="ARBA" id="ARBA00023027"/>
    </source>
</evidence>
<evidence type="ECO:0000259" key="6">
    <source>
        <dbReference type="PROSITE" id="PS50305"/>
    </source>
</evidence>
<feature type="binding site" evidence="4">
    <location>
        <position position="209"/>
    </location>
    <ligand>
        <name>Zn(2+)</name>
        <dbReference type="ChEBI" id="CHEBI:29105"/>
    </ligand>
</feature>
<feature type="compositionally biased region" description="Low complexity" evidence="5">
    <location>
        <begin position="16"/>
        <end position="27"/>
    </location>
</feature>
<gene>
    <name evidence="7" type="primary">cobB_1</name>
    <name evidence="7" type="ORF">AW08_00145</name>
</gene>
<evidence type="ECO:0000313" key="8">
    <source>
        <dbReference type="Proteomes" id="UP000020218"/>
    </source>
</evidence>
<dbReference type="InterPro" id="IPR026591">
    <property type="entry name" value="Sirtuin_cat_small_dom_sf"/>
</dbReference>
<name>A0A011NYC8_9PROT</name>
<dbReference type="PANTHER" id="PTHR11085:SF10">
    <property type="entry name" value="NAD-DEPENDENT PROTEIN DEACYLASE SIRTUIN-5, MITOCHONDRIAL-RELATED"/>
    <property type="match status" value="1"/>
</dbReference>
<dbReference type="GO" id="GO:0017136">
    <property type="term" value="F:histone deacetylase activity, NAD-dependent"/>
    <property type="evidence" value="ECO:0007669"/>
    <property type="project" value="TreeGrafter"/>
</dbReference>
<accession>A0A011NYC8</accession>
<feature type="binding site" evidence="4">
    <location>
        <position position="155"/>
    </location>
    <ligand>
        <name>Zn(2+)</name>
        <dbReference type="ChEBI" id="CHEBI:29105"/>
    </ligand>
</feature>
<feature type="binding site" evidence="4">
    <location>
        <position position="206"/>
    </location>
    <ligand>
        <name>Zn(2+)</name>
        <dbReference type="ChEBI" id="CHEBI:29105"/>
    </ligand>
</feature>
<dbReference type="STRING" id="1454001.AW08_00145"/>
<feature type="region of interest" description="Disordered" evidence="5">
    <location>
        <begin position="1"/>
        <end position="27"/>
    </location>
</feature>
<keyword evidence="2" id="KW-0808">Transferase</keyword>
<dbReference type="InterPro" id="IPR003000">
    <property type="entry name" value="Sirtuin"/>
</dbReference>
<keyword evidence="7" id="KW-0378">Hydrolase</keyword>
<dbReference type="SUPFAM" id="SSF52467">
    <property type="entry name" value="DHS-like NAD/FAD-binding domain"/>
    <property type="match status" value="1"/>
</dbReference>
<dbReference type="InterPro" id="IPR029035">
    <property type="entry name" value="DHS-like_NAD/FAD-binding_dom"/>
</dbReference>
<comment type="caution">
    <text evidence="7">The sequence shown here is derived from an EMBL/GenBank/DDBJ whole genome shotgun (WGS) entry which is preliminary data.</text>
</comment>
<feature type="active site" description="Proton acceptor" evidence="4">
    <location>
        <position position="147"/>
    </location>
</feature>
<dbReference type="AlphaFoldDB" id="A0A011NYC8"/>
<organism evidence="7 8">
    <name type="scientific">Candidatus Accumulibacter adjunctus</name>
    <dbReference type="NCBI Taxonomy" id="1454001"/>
    <lineage>
        <taxon>Bacteria</taxon>
        <taxon>Pseudomonadati</taxon>
        <taxon>Pseudomonadota</taxon>
        <taxon>Betaproteobacteria</taxon>
        <taxon>Candidatus Accumulibacter</taxon>
    </lineage>
</organism>
<dbReference type="GO" id="GO:0016787">
    <property type="term" value="F:hydrolase activity"/>
    <property type="evidence" value="ECO:0007669"/>
    <property type="project" value="UniProtKB-KW"/>
</dbReference>
<keyword evidence="4" id="KW-0479">Metal-binding</keyword>
<dbReference type="Pfam" id="PF02146">
    <property type="entry name" value="SIR2"/>
    <property type="match status" value="1"/>
</dbReference>
<dbReference type="Proteomes" id="UP000020218">
    <property type="component" value="Unassembled WGS sequence"/>
</dbReference>
<sequence>MSHEPVGPDRDMPAPVVGRGESSVSGGVADEQAIDRIALRLRGAPVVVLSGAGLSTASGIPAYRDRDGRWQQPAPMQHRDFLASAAARQRYWARSFVGWRRMGLASPAPGHRVLREMERRGIVSSVITQNVDGLHQKAGSRRVIELHGGIGRVRCLACGERFARAAMQEWLLAANPGMASVVGRSAPDGDAQVADCVASSFQVPDCPHCGGMLKPDVVFFGDSVPRARVSAALRAIDAAHALLVVGSSLMVYSGFRLADYAHRQGRPVLAINDGVTRADHLLEVKVASECGAVLERLLARAVAWADQATPATAPASPARSRS</sequence>
<keyword evidence="8" id="KW-1185">Reference proteome</keyword>
<dbReference type="InterPro" id="IPR026590">
    <property type="entry name" value="Ssirtuin_cat_dom"/>
</dbReference>
<evidence type="ECO:0000256" key="4">
    <source>
        <dbReference type="PROSITE-ProRule" id="PRU00236"/>
    </source>
</evidence>
<keyword evidence="3" id="KW-0520">NAD</keyword>
<dbReference type="PATRIC" id="fig|1454001.3.peg.328"/>
<feature type="domain" description="Deacetylase sirtuin-type" evidence="6">
    <location>
        <begin position="21"/>
        <end position="305"/>
    </location>
</feature>
<dbReference type="Gene3D" id="3.30.1600.10">
    <property type="entry name" value="SIR2/SIRT2 'Small Domain"/>
    <property type="match status" value="1"/>
</dbReference>
<dbReference type="PANTHER" id="PTHR11085">
    <property type="entry name" value="NAD-DEPENDENT PROTEIN DEACYLASE SIRTUIN-5, MITOCHONDRIAL-RELATED"/>
    <property type="match status" value="1"/>
</dbReference>
<evidence type="ECO:0000313" key="7">
    <source>
        <dbReference type="EMBL" id="EXI69652.1"/>
    </source>
</evidence>
<protein>
    <recommendedName>
        <fullName evidence="1">protein acetyllysine N-acetyltransferase</fullName>
        <ecNumber evidence="1">2.3.1.286</ecNumber>
    </recommendedName>
</protein>
<dbReference type="NCBIfam" id="NF003738">
    <property type="entry name" value="PRK05333.1"/>
    <property type="match status" value="1"/>
</dbReference>
<dbReference type="EMBL" id="JFAX01000001">
    <property type="protein sequence ID" value="EXI69652.1"/>
    <property type="molecule type" value="Genomic_DNA"/>
</dbReference>